<dbReference type="EMBL" id="MF599468">
    <property type="protein sequence ID" value="ATE87104.1"/>
    <property type="molecule type" value="Genomic_DNA"/>
</dbReference>
<evidence type="ECO:0000313" key="2">
    <source>
        <dbReference type="Proteomes" id="UP000297192"/>
    </source>
</evidence>
<dbReference type="Proteomes" id="UP000297192">
    <property type="component" value="Segment"/>
</dbReference>
<dbReference type="GeneID" id="65099867"/>
<proteinExistence type="predicted"/>
<dbReference type="RefSeq" id="YP_010084847.1">
    <property type="nucleotide sequence ID" value="NC_055165.1"/>
</dbReference>
<name>A0A291B0U1_9VIRU</name>
<protein>
    <submittedName>
        <fullName evidence="1">Uncharacterized protein</fullName>
    </submittedName>
</protein>
<reference evidence="1" key="1">
    <citation type="journal article" date="2017" name="Arch. Virol.">
        <title>Complete genome sequence of shrimp hemocyte iridescent virus (SHIV) isolated from white leg shrimp, Litopenaeus vannamei.</title>
        <authorList>
            <person name="Qiu L."/>
            <person name="Chen M.M."/>
            <person name="Wang R.Y."/>
            <person name="Wan X.Y."/>
            <person name="Li C."/>
            <person name="Zhang Q.L."/>
            <person name="Dong X."/>
            <person name="Yang B."/>
            <person name="Xiang J.H."/>
            <person name="Huang J."/>
        </authorList>
    </citation>
    <scope>NUCLEOTIDE SEQUENCE [LARGE SCALE GENOMIC DNA]</scope>
    <source>
        <strain evidence="1">20141215</strain>
    </source>
</reference>
<organism evidence="1">
    <name type="scientific">Shrimp hemocyte iridescent virus</name>
    <dbReference type="NCBI Taxonomy" id="2039780"/>
    <lineage>
        <taxon>Viruses</taxon>
        <taxon>Varidnaviria</taxon>
        <taxon>Bamfordvirae</taxon>
        <taxon>Nucleocytoviricota</taxon>
        <taxon>Megaviricetes</taxon>
        <taxon>Pimascovirales</taxon>
        <taxon>Pimascovirales incertae sedis</taxon>
        <taxon>Iridoviridae</taxon>
        <taxon>Betairidovirinae</taxon>
        <taxon>Decapodiridovirus</taxon>
        <taxon>Decapodiridovirus litopenaeus1</taxon>
        <taxon>Decapod iridescent virus 1</taxon>
    </lineage>
</organism>
<dbReference type="KEGG" id="vg:65099867"/>
<keyword evidence="2" id="KW-1185">Reference proteome</keyword>
<reference evidence="1" key="2">
    <citation type="journal article" date="2017" name="Sci. Rep.">
        <title>Characterization of a new member of Iridoviridae, Shrimp hemocyte iridescent virus (SHIV), found in white leg shrimp (Litopenaeus vannamei).</title>
        <authorList>
            <person name="Qiu L."/>
            <person name="Chen M.M."/>
            <person name="Wan X.Y."/>
            <person name="Li C."/>
            <person name="Zhang Q.L."/>
            <person name="Wang R.Y."/>
            <person name="Cheng D.Y."/>
            <person name="Dong X."/>
            <person name="Yang B."/>
            <person name="Wang X.H."/>
            <person name="Xiang J.H."/>
            <person name="Huang J."/>
        </authorList>
    </citation>
    <scope>NUCLEOTIDE SEQUENCE [LARGE SCALE GENOMIC DNA]</scope>
    <source>
        <strain evidence="1">20141215</strain>
    </source>
</reference>
<sequence>MSFKRKSFELTNEQREKLNRLDLEMKQKREHEKKSLAKRQQFSQDTGIPIEYADLDVVKFGKMMGLIKKKTVLEGKEPDNTFSLLNLFFKKPEEPKNIPKGYVNSPIMTSEESKRGYQEELVEKQSVIFSKLISNLIDDEVKNINKVVSINLSEKTLENFKSSCQETMEALFIELEEDDEMDHTEQMEILNIISVIRNSLLGVQDICEFRSLLHDHISQFVKCKISPNDIIQHFSINDARFSLYRNSLNLIHGPPPKYHFMHVIRETQIRHFTKQPELKPFNFDEILKHCCTPSLLYLPIEFVVKYGIVGPFQNNSICHLNFNDGKYWSFYNLKEITSDGLRLWILDNKLWMFTQKFMIEMTEYLIKIFKTFYFECFKTDKFDEKSVQQKHFDVFQNLITNLKFISDEREFHNLILNEIVQNSPLIPTNFDFFNHVKFFNIQISYKNNFVENINRLFPEIEVKRLVDLFCK</sequence>
<evidence type="ECO:0000313" key="1">
    <source>
        <dbReference type="EMBL" id="ATE87104.1"/>
    </source>
</evidence>
<accession>A0A291B0U1</accession>
<gene>
    <name evidence="1" type="primary">95L</name>
</gene>